<keyword evidence="11" id="KW-1185">Reference proteome</keyword>
<feature type="compositionally biased region" description="Basic and acidic residues" evidence="8">
    <location>
        <begin position="302"/>
        <end position="319"/>
    </location>
</feature>
<evidence type="ECO:0000313" key="11">
    <source>
        <dbReference type="Proteomes" id="UP001522868"/>
    </source>
</evidence>
<keyword evidence="7" id="KW-0472">Membrane</keyword>
<organism evidence="10 11">
    <name type="scientific">Streptomyces lichenis</name>
    <dbReference type="NCBI Taxonomy" id="2306967"/>
    <lineage>
        <taxon>Bacteria</taxon>
        <taxon>Bacillati</taxon>
        <taxon>Actinomycetota</taxon>
        <taxon>Actinomycetes</taxon>
        <taxon>Kitasatosporales</taxon>
        <taxon>Streptomycetaceae</taxon>
        <taxon>Streptomyces</taxon>
    </lineage>
</organism>
<keyword evidence="4" id="KW-1003">Cell membrane</keyword>
<dbReference type="Gene3D" id="3.40.50.300">
    <property type="entry name" value="P-loop containing nucleotide triphosphate hydrolases"/>
    <property type="match status" value="1"/>
</dbReference>
<dbReference type="PANTHER" id="PTHR43297:SF2">
    <property type="entry name" value="DIPEPTIDE TRANSPORT ATP-BINDING PROTEIN DPPD"/>
    <property type="match status" value="1"/>
</dbReference>
<feature type="domain" description="ABC transporter" evidence="9">
    <location>
        <begin position="4"/>
        <end position="254"/>
    </location>
</feature>
<dbReference type="RefSeq" id="WP_248632841.1">
    <property type="nucleotide sequence ID" value="NZ_JALPTH010000007.1"/>
</dbReference>
<keyword evidence="3" id="KW-0813">Transport</keyword>
<evidence type="ECO:0000256" key="8">
    <source>
        <dbReference type="SAM" id="MobiDB-lite"/>
    </source>
</evidence>
<comment type="subcellular location">
    <subcellularLocation>
        <location evidence="1">Cell membrane</location>
        <topology evidence="1">Peripheral membrane protein</topology>
    </subcellularLocation>
</comment>
<keyword evidence="6 10" id="KW-0067">ATP-binding</keyword>
<evidence type="ECO:0000256" key="6">
    <source>
        <dbReference type="ARBA" id="ARBA00022840"/>
    </source>
</evidence>
<dbReference type="Proteomes" id="UP001522868">
    <property type="component" value="Unassembled WGS sequence"/>
</dbReference>
<dbReference type="CDD" id="cd03257">
    <property type="entry name" value="ABC_NikE_OppD_transporters"/>
    <property type="match status" value="1"/>
</dbReference>
<accession>A0ABT0I8H9</accession>
<feature type="region of interest" description="Disordered" evidence="8">
    <location>
        <begin position="239"/>
        <end position="319"/>
    </location>
</feature>
<keyword evidence="5" id="KW-0547">Nucleotide-binding</keyword>
<dbReference type="InterPro" id="IPR050388">
    <property type="entry name" value="ABC_Ni/Peptide_Import"/>
</dbReference>
<proteinExistence type="inferred from homology"/>
<dbReference type="PANTHER" id="PTHR43297">
    <property type="entry name" value="OLIGOPEPTIDE TRANSPORT ATP-BINDING PROTEIN APPD"/>
    <property type="match status" value="1"/>
</dbReference>
<dbReference type="EMBL" id="JALPTH010000007">
    <property type="protein sequence ID" value="MCK8677604.1"/>
    <property type="molecule type" value="Genomic_DNA"/>
</dbReference>
<dbReference type="PROSITE" id="PS50893">
    <property type="entry name" value="ABC_TRANSPORTER_2"/>
    <property type="match status" value="1"/>
</dbReference>
<evidence type="ECO:0000256" key="2">
    <source>
        <dbReference type="ARBA" id="ARBA00005417"/>
    </source>
</evidence>
<gene>
    <name evidence="10" type="ORF">M1O15_09410</name>
</gene>
<dbReference type="SUPFAM" id="SSF52540">
    <property type="entry name" value="P-loop containing nucleoside triphosphate hydrolases"/>
    <property type="match status" value="1"/>
</dbReference>
<evidence type="ECO:0000256" key="7">
    <source>
        <dbReference type="ARBA" id="ARBA00023136"/>
    </source>
</evidence>
<dbReference type="Pfam" id="PF00005">
    <property type="entry name" value="ABC_tran"/>
    <property type="match status" value="1"/>
</dbReference>
<protein>
    <submittedName>
        <fullName evidence="10">ABC transporter ATP-binding protein</fullName>
    </submittedName>
</protein>
<evidence type="ECO:0000256" key="1">
    <source>
        <dbReference type="ARBA" id="ARBA00004202"/>
    </source>
</evidence>
<comment type="similarity">
    <text evidence="2">Belongs to the ABC transporter superfamily.</text>
</comment>
<dbReference type="InterPro" id="IPR003593">
    <property type="entry name" value="AAA+_ATPase"/>
</dbReference>
<dbReference type="PROSITE" id="PS00675">
    <property type="entry name" value="SIGMA54_INTERACT_1"/>
    <property type="match status" value="1"/>
</dbReference>
<sequence>MSLLRISGLTVEHQGPGGTVRAVDGVSLALPAAGTLVLLGESGSGKSTVARAVLGLARRATRTSGSVLFEGAELVGAGERALGRIRGRRIGYVAQDPTASLDPLRTVGRQIAEVLRRHGEAAGRRAARAAVPALLEAAGVADPERVAASLPHQLSGGQRQRAAIALAVACRPALLVADEPTTALDVLLRARVLELFARLRDTQGTALLLVTHDLDVARRAGGEVAVLSAGRLTTTGPASQVLGAAPEFPHVPTSGQGGGGPRVEGPGGGGPGGGGPGGGGPRHEGPGAGGPYTATSSSAGRGAHDPYAEDPPVAKEAAR</sequence>
<dbReference type="GO" id="GO:0005524">
    <property type="term" value="F:ATP binding"/>
    <property type="evidence" value="ECO:0007669"/>
    <property type="project" value="UniProtKB-KW"/>
</dbReference>
<dbReference type="InterPro" id="IPR017871">
    <property type="entry name" value="ABC_transporter-like_CS"/>
</dbReference>
<dbReference type="SMART" id="SM00382">
    <property type="entry name" value="AAA"/>
    <property type="match status" value="1"/>
</dbReference>
<comment type="caution">
    <text evidence="10">The sequence shown here is derived from an EMBL/GenBank/DDBJ whole genome shotgun (WGS) entry which is preliminary data.</text>
</comment>
<dbReference type="InterPro" id="IPR027417">
    <property type="entry name" value="P-loop_NTPase"/>
</dbReference>
<dbReference type="InterPro" id="IPR025662">
    <property type="entry name" value="Sigma_54_int_dom_ATP-bd_1"/>
</dbReference>
<name>A0ABT0I8H9_9ACTN</name>
<dbReference type="PROSITE" id="PS00211">
    <property type="entry name" value="ABC_TRANSPORTER_1"/>
    <property type="match status" value="1"/>
</dbReference>
<evidence type="ECO:0000259" key="9">
    <source>
        <dbReference type="PROSITE" id="PS50893"/>
    </source>
</evidence>
<dbReference type="InterPro" id="IPR003439">
    <property type="entry name" value="ABC_transporter-like_ATP-bd"/>
</dbReference>
<evidence type="ECO:0000256" key="4">
    <source>
        <dbReference type="ARBA" id="ARBA00022475"/>
    </source>
</evidence>
<reference evidence="10 11" key="1">
    <citation type="submission" date="2022-04" db="EMBL/GenBank/DDBJ databases">
        <title>Streptomyces sp. nov. LCR6-01 isolated from Lichen of Dirinaria sp.</title>
        <authorList>
            <person name="Kanchanasin P."/>
            <person name="Tanasupawat S."/>
            <person name="Phongsopitanun W."/>
        </authorList>
    </citation>
    <scope>NUCLEOTIDE SEQUENCE [LARGE SCALE GENOMIC DNA]</scope>
    <source>
        <strain evidence="10 11">LCR6-01</strain>
    </source>
</reference>
<feature type="compositionally biased region" description="Gly residues" evidence="8">
    <location>
        <begin position="255"/>
        <end position="290"/>
    </location>
</feature>
<evidence type="ECO:0000256" key="3">
    <source>
        <dbReference type="ARBA" id="ARBA00022448"/>
    </source>
</evidence>
<evidence type="ECO:0000313" key="10">
    <source>
        <dbReference type="EMBL" id="MCK8677604.1"/>
    </source>
</evidence>
<evidence type="ECO:0000256" key="5">
    <source>
        <dbReference type="ARBA" id="ARBA00022741"/>
    </source>
</evidence>